<proteinExistence type="predicted"/>
<keyword evidence="3" id="KW-1185">Reference proteome</keyword>
<protein>
    <submittedName>
        <fullName evidence="2">Uncharacterized protein</fullName>
    </submittedName>
</protein>
<sequence>MPPGGPKARPSRVTRRSHSDTGEGSVFGAALIIGKVAQARSHYRTALDIDNATHPPDPTDPLLAFVIEALAQCCDHFDQNNEARKLFLEADQRFGRTAAKSDCIARNLIEYSEFLYKLQEYQEVIRILEQIWPDIVSWWPAEHTNSIRTADLLALCYLNVGRPSHAEKLLESVIENWEQSRNYDLEVILAVRLTLHRARVALGKEKPGTAFRNSRAVYGVTEDERSHRDPCLSRPRLQTSTVAVSAADSLSLHRWAWVCNDGRGDVGIRRG</sequence>
<gene>
    <name evidence="2" type="ORF">CLAFUR5_05261</name>
</gene>
<name>A0A9Q8P7J7_PASFU</name>
<dbReference type="SUPFAM" id="SSF48452">
    <property type="entry name" value="TPR-like"/>
    <property type="match status" value="1"/>
</dbReference>
<dbReference type="Gene3D" id="1.25.40.10">
    <property type="entry name" value="Tetratricopeptide repeat domain"/>
    <property type="match status" value="1"/>
</dbReference>
<dbReference type="GeneID" id="71985139"/>
<dbReference type="EMBL" id="CP090166">
    <property type="protein sequence ID" value="UJO16215.1"/>
    <property type="molecule type" value="Genomic_DNA"/>
</dbReference>
<organism evidence="2 3">
    <name type="scientific">Passalora fulva</name>
    <name type="common">Tomato leaf mold</name>
    <name type="synonym">Cladosporium fulvum</name>
    <dbReference type="NCBI Taxonomy" id="5499"/>
    <lineage>
        <taxon>Eukaryota</taxon>
        <taxon>Fungi</taxon>
        <taxon>Dikarya</taxon>
        <taxon>Ascomycota</taxon>
        <taxon>Pezizomycotina</taxon>
        <taxon>Dothideomycetes</taxon>
        <taxon>Dothideomycetidae</taxon>
        <taxon>Mycosphaerellales</taxon>
        <taxon>Mycosphaerellaceae</taxon>
        <taxon>Fulvia</taxon>
    </lineage>
</organism>
<evidence type="ECO:0000313" key="3">
    <source>
        <dbReference type="Proteomes" id="UP000756132"/>
    </source>
</evidence>
<dbReference type="AlphaFoldDB" id="A0A9Q8P7J7"/>
<reference evidence="2" key="1">
    <citation type="submission" date="2021-12" db="EMBL/GenBank/DDBJ databases">
        <authorList>
            <person name="Zaccaron A."/>
            <person name="Stergiopoulos I."/>
        </authorList>
    </citation>
    <scope>NUCLEOTIDE SEQUENCE</scope>
    <source>
        <strain evidence="2">Race5_Kim</strain>
    </source>
</reference>
<dbReference type="KEGG" id="ffu:CLAFUR5_05261"/>
<dbReference type="InterPro" id="IPR011990">
    <property type="entry name" value="TPR-like_helical_dom_sf"/>
</dbReference>
<evidence type="ECO:0000313" key="2">
    <source>
        <dbReference type="EMBL" id="UJO16215.1"/>
    </source>
</evidence>
<dbReference type="RefSeq" id="XP_047760581.1">
    <property type="nucleotide sequence ID" value="XM_047904409.1"/>
</dbReference>
<feature type="region of interest" description="Disordered" evidence="1">
    <location>
        <begin position="1"/>
        <end position="22"/>
    </location>
</feature>
<evidence type="ECO:0000256" key="1">
    <source>
        <dbReference type="SAM" id="MobiDB-lite"/>
    </source>
</evidence>
<reference evidence="2" key="2">
    <citation type="journal article" date="2022" name="Microb. Genom.">
        <title>A chromosome-scale genome assembly of the tomato pathogen Cladosporium fulvum reveals a compartmentalized genome architecture and the presence of a dispensable chromosome.</title>
        <authorList>
            <person name="Zaccaron A.Z."/>
            <person name="Chen L.H."/>
            <person name="Samaras A."/>
            <person name="Stergiopoulos I."/>
        </authorList>
    </citation>
    <scope>NUCLEOTIDE SEQUENCE</scope>
    <source>
        <strain evidence="2">Race5_Kim</strain>
    </source>
</reference>
<dbReference type="Proteomes" id="UP000756132">
    <property type="component" value="Chromosome 4"/>
</dbReference>
<accession>A0A9Q8P7J7</accession>